<dbReference type="Proteomes" id="UP000028582">
    <property type="component" value="Unassembled WGS sequence"/>
</dbReference>
<evidence type="ECO:0000256" key="1">
    <source>
        <dbReference type="SAM" id="MobiDB-lite"/>
    </source>
</evidence>
<sequence length="102" mass="11769">MNPSQSTSDKFPCLVGVENFDVWKTRACTTLDDKRLHVYAKKPDYDGISDEENHDESDEDLKPHSDSYEDSGDNIDTPTEREDLPAIRSFGHRQGRKRKVKR</sequence>
<dbReference type="EMBL" id="ANJA01004106">
    <property type="protein sequence ID" value="ETO59429.1"/>
    <property type="molecule type" value="Genomic_DNA"/>
</dbReference>
<evidence type="ECO:0000313" key="3">
    <source>
        <dbReference type="Proteomes" id="UP000028582"/>
    </source>
</evidence>
<organism evidence="2 3">
    <name type="scientific">Phytophthora nicotianae P1976</name>
    <dbReference type="NCBI Taxonomy" id="1317066"/>
    <lineage>
        <taxon>Eukaryota</taxon>
        <taxon>Sar</taxon>
        <taxon>Stramenopiles</taxon>
        <taxon>Oomycota</taxon>
        <taxon>Peronosporomycetes</taxon>
        <taxon>Peronosporales</taxon>
        <taxon>Peronosporaceae</taxon>
        <taxon>Phytophthora</taxon>
    </lineage>
</organism>
<protein>
    <submittedName>
        <fullName evidence="2">Uncharacterized protein</fullName>
    </submittedName>
</protein>
<feature type="compositionally biased region" description="Basic residues" evidence="1">
    <location>
        <begin position="90"/>
        <end position="102"/>
    </location>
</feature>
<feature type="compositionally biased region" description="Acidic residues" evidence="1">
    <location>
        <begin position="47"/>
        <end position="59"/>
    </location>
</feature>
<proteinExistence type="predicted"/>
<feature type="region of interest" description="Disordered" evidence="1">
    <location>
        <begin position="39"/>
        <end position="102"/>
    </location>
</feature>
<gene>
    <name evidence="2" type="ORF">F444_22227</name>
</gene>
<name>A0A080YYG8_PHYNI</name>
<accession>A0A080YYG8</accession>
<evidence type="ECO:0000313" key="2">
    <source>
        <dbReference type="EMBL" id="ETO59429.1"/>
    </source>
</evidence>
<dbReference type="AlphaFoldDB" id="A0A080YYG8"/>
<comment type="caution">
    <text evidence="2">The sequence shown here is derived from an EMBL/GenBank/DDBJ whole genome shotgun (WGS) entry which is preliminary data.</text>
</comment>
<reference evidence="2 3" key="1">
    <citation type="submission" date="2013-11" db="EMBL/GenBank/DDBJ databases">
        <title>The Genome Sequence of Phytophthora parasitica P1976.</title>
        <authorList>
            <consortium name="The Broad Institute Genomics Platform"/>
            <person name="Russ C."/>
            <person name="Tyler B."/>
            <person name="Panabieres F."/>
            <person name="Shan W."/>
            <person name="Tripathy S."/>
            <person name="Grunwald N."/>
            <person name="Machado M."/>
            <person name="Johnson C.S."/>
            <person name="Walker B."/>
            <person name="Young S."/>
            <person name="Zeng Q."/>
            <person name="Gargeya S."/>
            <person name="Fitzgerald M."/>
            <person name="Haas B."/>
            <person name="Abouelleil A."/>
            <person name="Allen A.W."/>
            <person name="Alvarado L."/>
            <person name="Arachchi H.M."/>
            <person name="Berlin A.M."/>
            <person name="Chapman S.B."/>
            <person name="Gainer-Dewar J."/>
            <person name="Goldberg J."/>
            <person name="Griggs A."/>
            <person name="Gujja S."/>
            <person name="Hansen M."/>
            <person name="Howarth C."/>
            <person name="Imamovic A."/>
            <person name="Ireland A."/>
            <person name="Larimer J."/>
            <person name="McCowan C."/>
            <person name="Murphy C."/>
            <person name="Pearson M."/>
            <person name="Poon T.W."/>
            <person name="Priest M."/>
            <person name="Roberts A."/>
            <person name="Saif S."/>
            <person name="Shea T."/>
            <person name="Sisk P."/>
            <person name="Sykes S."/>
            <person name="Wortman J."/>
            <person name="Nusbaum C."/>
            <person name="Birren B."/>
        </authorList>
    </citation>
    <scope>NUCLEOTIDE SEQUENCE [LARGE SCALE GENOMIC DNA]</scope>
    <source>
        <strain evidence="2 3">P1976</strain>
    </source>
</reference>
<dbReference type="OrthoDB" id="113736at2759"/>